<organism evidence="1 2">
    <name type="scientific">Rhabditophanes sp. KR3021</name>
    <dbReference type="NCBI Taxonomy" id="114890"/>
    <lineage>
        <taxon>Eukaryota</taxon>
        <taxon>Metazoa</taxon>
        <taxon>Ecdysozoa</taxon>
        <taxon>Nematoda</taxon>
        <taxon>Chromadorea</taxon>
        <taxon>Rhabditida</taxon>
        <taxon>Tylenchina</taxon>
        <taxon>Panagrolaimomorpha</taxon>
        <taxon>Strongyloidoidea</taxon>
        <taxon>Alloionematidae</taxon>
        <taxon>Rhabditophanes</taxon>
    </lineage>
</organism>
<evidence type="ECO:0000313" key="2">
    <source>
        <dbReference type="WBParaSite" id="RSKR_0001094800.1"/>
    </source>
</evidence>
<name>A0AC35UFM8_9BILA</name>
<evidence type="ECO:0000313" key="1">
    <source>
        <dbReference type="Proteomes" id="UP000095286"/>
    </source>
</evidence>
<protein>
    <submittedName>
        <fullName evidence="2">Neur_chan_LBD domain-containing protein</fullName>
    </submittedName>
</protein>
<accession>A0AC35UFM8</accession>
<reference evidence="2" key="1">
    <citation type="submission" date="2016-11" db="UniProtKB">
        <authorList>
            <consortium name="WormBaseParasite"/>
        </authorList>
    </citation>
    <scope>IDENTIFICATION</scope>
    <source>
        <strain evidence="2">KR3021</strain>
    </source>
</reference>
<sequence>MIWLVGKNINLIPLPLHYLGLILILFGCLEVVEASLVARSRPPLRVHTIEDDRYPDPVKSRKARSYHTEDEGSEMLKSISNITASPSHLNSKERCTRNSLNMGNIINSLLTDYDIHLLPESEGVNVTIELHVQGISGISEITADFELDIMYSEIWNDPRLSFHHLNVCATNITVKSGFRNKIWTPDTCIINSKESKIHSSPSENTFVILYQTGMVWSNFRMNVRAPCRFSLQMFPFDTIHCQVTFESYSFNRDEVKLMWHNNAVTMMEKIELPDFELVSWSIDKKQMDYPNGVWDRASVHFVFARRYGFYLFQGYFPSSLTTISSWVGFFFDVRYVQWLI</sequence>
<proteinExistence type="predicted"/>
<dbReference type="WBParaSite" id="RSKR_0001094800.1">
    <property type="protein sequence ID" value="RSKR_0001094800.1"/>
    <property type="gene ID" value="RSKR_0001094800"/>
</dbReference>
<dbReference type="Proteomes" id="UP000095286">
    <property type="component" value="Unplaced"/>
</dbReference>